<dbReference type="AlphaFoldDB" id="A0A060T5J1"/>
<evidence type="ECO:0000313" key="2">
    <source>
        <dbReference type="EMBL" id="CDP34456.1"/>
    </source>
</evidence>
<reference evidence="2" key="2">
    <citation type="submission" date="2014-06" db="EMBL/GenBank/DDBJ databases">
        <title>The complete genome of Blastobotrys (Arxula) adeninivorans LS3 - a yeast of biotechnological interest.</title>
        <authorList>
            <person name="Kunze G."/>
            <person name="Gaillardin C."/>
            <person name="Czernicka M."/>
            <person name="Durrens P."/>
            <person name="Martin T."/>
            <person name="Boer E."/>
            <person name="Gabaldon T."/>
            <person name="Cruz J."/>
            <person name="Talla E."/>
            <person name="Marck C."/>
            <person name="Goffeau A."/>
            <person name="Barbe V."/>
            <person name="Baret P."/>
            <person name="Baronian K."/>
            <person name="Beier S."/>
            <person name="Bleykasten C."/>
            <person name="Bode R."/>
            <person name="Casaregola S."/>
            <person name="Despons L."/>
            <person name="Fairhead C."/>
            <person name="Giersberg M."/>
            <person name="Gierski P."/>
            <person name="Hahnel U."/>
            <person name="Hartmann A."/>
            <person name="Jankowska D."/>
            <person name="Jubin C."/>
            <person name="Jung P."/>
            <person name="Lafontaine I."/>
            <person name="Leh-Louis V."/>
            <person name="Lemaire M."/>
            <person name="Marcet-Houben M."/>
            <person name="Mascher M."/>
            <person name="Morel G."/>
            <person name="Richard G.-F."/>
            <person name="Riechen J."/>
            <person name="Sacerdot C."/>
            <person name="Sarkar A."/>
            <person name="Savel G."/>
            <person name="Schacherer J."/>
            <person name="Sherman D."/>
            <person name="Straub M.-L."/>
            <person name="Stein N."/>
            <person name="Thierry A."/>
            <person name="Trautwein-Schult A."/>
            <person name="Westhof E."/>
            <person name="Worch S."/>
            <person name="Dujon B."/>
            <person name="Souciet J.-L."/>
            <person name="Wincker P."/>
            <person name="Scholz U."/>
            <person name="Neuveglise N."/>
        </authorList>
    </citation>
    <scope>NUCLEOTIDE SEQUENCE</scope>
    <source>
        <strain evidence="2">LS3</strain>
    </source>
</reference>
<protein>
    <submittedName>
        <fullName evidence="2">ARAD1C12782p</fullName>
    </submittedName>
</protein>
<dbReference type="PANTHER" id="PTHR40624">
    <property type="entry name" value="BIOSYNTHESIS MONOOXYGENASE, PUTATIVE (AFU_ORTHOLOGUE AFUA_1G12025)-RELATED"/>
    <property type="match status" value="1"/>
</dbReference>
<sequence length="103" mass="11478">MSEIHNIVILTPKEGKLDEVVKGFTDLAEKVKANEPGTLVYYLVQPKGANEIIVVEKYADADALKKHGQTDYFKEFFQRMGGLLAKAPEIKTSSFLTGFESKI</sequence>
<organism evidence="2">
    <name type="scientific">Blastobotrys adeninivorans</name>
    <name type="common">Yeast</name>
    <name type="synonym">Arxula adeninivorans</name>
    <dbReference type="NCBI Taxonomy" id="409370"/>
    <lineage>
        <taxon>Eukaryota</taxon>
        <taxon>Fungi</taxon>
        <taxon>Dikarya</taxon>
        <taxon>Ascomycota</taxon>
        <taxon>Saccharomycotina</taxon>
        <taxon>Dipodascomycetes</taxon>
        <taxon>Dipodascales</taxon>
        <taxon>Trichomonascaceae</taxon>
        <taxon>Blastobotrys</taxon>
    </lineage>
</organism>
<evidence type="ECO:0000259" key="1">
    <source>
        <dbReference type="PROSITE" id="PS51725"/>
    </source>
</evidence>
<proteinExistence type="predicted"/>
<dbReference type="Gene3D" id="3.30.70.100">
    <property type="match status" value="1"/>
</dbReference>
<reference evidence="2" key="1">
    <citation type="submission" date="2014-02" db="EMBL/GenBank/DDBJ databases">
        <authorList>
            <person name="Genoscope - CEA"/>
        </authorList>
    </citation>
    <scope>NUCLEOTIDE SEQUENCE</scope>
    <source>
        <strain evidence="2">LS3</strain>
    </source>
</reference>
<dbReference type="PhylomeDB" id="A0A060T5J1"/>
<dbReference type="Pfam" id="PF03992">
    <property type="entry name" value="ABM"/>
    <property type="match status" value="1"/>
</dbReference>
<dbReference type="SUPFAM" id="SSF54909">
    <property type="entry name" value="Dimeric alpha+beta barrel"/>
    <property type="match status" value="1"/>
</dbReference>
<dbReference type="PANTHER" id="PTHR40624:SF1">
    <property type="entry name" value="BIOSYNTHESIS MONOOXYGENASE, PUTATIVE (AFU_ORTHOLOGUE AFUA_1G12025)-RELATED"/>
    <property type="match status" value="1"/>
</dbReference>
<dbReference type="InterPro" id="IPR007138">
    <property type="entry name" value="ABM_dom"/>
</dbReference>
<dbReference type="PROSITE" id="PS51725">
    <property type="entry name" value="ABM"/>
    <property type="match status" value="1"/>
</dbReference>
<name>A0A060T5J1_BLAAD</name>
<feature type="domain" description="ABM" evidence="1">
    <location>
        <begin position="4"/>
        <end position="95"/>
    </location>
</feature>
<dbReference type="InterPro" id="IPR011008">
    <property type="entry name" value="Dimeric_a/b-barrel"/>
</dbReference>
<accession>A0A060T5J1</accession>
<gene>
    <name evidence="2" type="ORF">GNLVRS02_ARAD1C12782g</name>
</gene>
<dbReference type="EMBL" id="HG937693">
    <property type="protein sequence ID" value="CDP34456.1"/>
    <property type="molecule type" value="Genomic_DNA"/>
</dbReference>